<gene>
    <name evidence="5" type="primary">dctP</name>
    <name evidence="5" type="ORF">QVZ43_02020</name>
</gene>
<evidence type="ECO:0000256" key="2">
    <source>
        <dbReference type="ARBA" id="ARBA00022448"/>
    </source>
</evidence>
<feature type="signal peptide" evidence="4">
    <location>
        <begin position="1"/>
        <end position="19"/>
    </location>
</feature>
<evidence type="ECO:0000313" key="5">
    <source>
        <dbReference type="EMBL" id="MDO3720478.1"/>
    </source>
</evidence>
<dbReference type="Gene3D" id="3.40.190.170">
    <property type="entry name" value="Bacterial extracellular solute-binding protein, family 7"/>
    <property type="match status" value="1"/>
</dbReference>
<dbReference type="PROSITE" id="PS51257">
    <property type="entry name" value="PROKAR_LIPOPROTEIN"/>
    <property type="match status" value="1"/>
</dbReference>
<sequence length="365" mass="40600">MRPLALCLSLLTTVMLIIAGCSESQEPSTSDANPDATPDEYPVTWRFALEEIEGSVQHAYAKALKELVETRSDGRVELEIFPYGSLGTSTQLTELVRNGSVNLAFASPGHLANRIPEVGVFNLHYLFPDDEEAIRNLLTSPELVTRFEPAYEKRNLKLLSFVPEGWMAWTANKPLKSPADFHGVRFRTMTSDLAAESFRVYGAEPKQTPFSQVYNDLQLRKTDGQTNPIFAIEEMNFYEVQSTLTLGRPAQFISSVVTNPDWMAALPDNQKALLEGALQDVAVIAWNTQRELNQARLERMLESTQIKVVRLTDEERAAFAEASLPARETYVNSTGKFGTDLLDWLTRSGNTFESHAAGSSARNGS</sequence>
<evidence type="ECO:0000256" key="1">
    <source>
        <dbReference type="ARBA" id="ARBA00009023"/>
    </source>
</evidence>
<dbReference type="InterPro" id="IPR038404">
    <property type="entry name" value="TRAP_DctP_sf"/>
</dbReference>
<proteinExistence type="inferred from homology"/>
<dbReference type="Pfam" id="PF03480">
    <property type="entry name" value="DctP"/>
    <property type="match status" value="1"/>
</dbReference>
<accession>A0ABT8VWW1</accession>
<organism evidence="5 6">
    <name type="scientific">Marinobacter suaedae</name>
    <dbReference type="NCBI Taxonomy" id="3057675"/>
    <lineage>
        <taxon>Bacteria</taxon>
        <taxon>Pseudomonadati</taxon>
        <taxon>Pseudomonadota</taxon>
        <taxon>Gammaproteobacteria</taxon>
        <taxon>Pseudomonadales</taxon>
        <taxon>Marinobacteraceae</taxon>
        <taxon>Marinobacter</taxon>
    </lineage>
</organism>
<comment type="similarity">
    <text evidence="1">Belongs to the bacterial solute-binding protein 7 family.</text>
</comment>
<dbReference type="EMBL" id="JAUMIS010000001">
    <property type="protein sequence ID" value="MDO3720478.1"/>
    <property type="molecule type" value="Genomic_DNA"/>
</dbReference>
<evidence type="ECO:0000313" key="6">
    <source>
        <dbReference type="Proteomes" id="UP001168640"/>
    </source>
</evidence>
<dbReference type="Proteomes" id="UP001168640">
    <property type="component" value="Unassembled WGS sequence"/>
</dbReference>
<dbReference type="PANTHER" id="PTHR33376">
    <property type="match status" value="1"/>
</dbReference>
<dbReference type="NCBIfam" id="NF037995">
    <property type="entry name" value="TRAP_S1"/>
    <property type="match status" value="1"/>
</dbReference>
<feature type="chain" id="PRO_5046744734" evidence="4">
    <location>
        <begin position="20"/>
        <end position="365"/>
    </location>
</feature>
<reference evidence="5" key="1">
    <citation type="submission" date="2023-07" db="EMBL/GenBank/DDBJ databases">
        <title>Marinobacter sp. chi1 genome sequencing and assembly.</title>
        <authorList>
            <person name="Park S."/>
        </authorList>
    </citation>
    <scope>NUCLEOTIDE SEQUENCE</scope>
    <source>
        <strain evidence="5">Chi1</strain>
    </source>
</reference>
<keyword evidence="3 4" id="KW-0732">Signal</keyword>
<keyword evidence="2" id="KW-0813">Transport</keyword>
<dbReference type="InterPro" id="IPR018389">
    <property type="entry name" value="DctP_fam"/>
</dbReference>
<keyword evidence="6" id="KW-1185">Reference proteome</keyword>
<dbReference type="PANTHER" id="PTHR33376:SF7">
    <property type="entry name" value="C4-DICARBOXYLATE-BINDING PROTEIN DCTB"/>
    <property type="match status" value="1"/>
</dbReference>
<evidence type="ECO:0000256" key="3">
    <source>
        <dbReference type="ARBA" id="ARBA00022729"/>
    </source>
</evidence>
<evidence type="ECO:0000256" key="4">
    <source>
        <dbReference type="SAM" id="SignalP"/>
    </source>
</evidence>
<name>A0ABT8VWW1_9GAMM</name>
<dbReference type="RefSeq" id="WP_302908671.1">
    <property type="nucleotide sequence ID" value="NZ_JAUMIS010000001.1"/>
</dbReference>
<comment type="caution">
    <text evidence="5">The sequence shown here is derived from an EMBL/GenBank/DDBJ whole genome shotgun (WGS) entry which is preliminary data.</text>
</comment>
<protein>
    <submittedName>
        <fullName evidence="5">TRAP transporter substrate-binding protein DctP</fullName>
    </submittedName>
</protein>